<reference evidence="2 3" key="1">
    <citation type="journal article" date="2012" name="New Phytol.">
        <title>Insight into trade-off between wood decay and parasitism from the genome of a fungal forest pathogen.</title>
        <authorList>
            <person name="Olson A."/>
            <person name="Aerts A."/>
            <person name="Asiegbu F."/>
            <person name="Belbahri L."/>
            <person name="Bouzid O."/>
            <person name="Broberg A."/>
            <person name="Canback B."/>
            <person name="Coutinho P.M."/>
            <person name="Cullen D."/>
            <person name="Dalman K."/>
            <person name="Deflorio G."/>
            <person name="van Diepen L.T."/>
            <person name="Dunand C."/>
            <person name="Duplessis S."/>
            <person name="Durling M."/>
            <person name="Gonthier P."/>
            <person name="Grimwood J."/>
            <person name="Fossdal C.G."/>
            <person name="Hansson D."/>
            <person name="Henrissat B."/>
            <person name="Hietala A."/>
            <person name="Himmelstrand K."/>
            <person name="Hoffmeister D."/>
            <person name="Hogberg N."/>
            <person name="James T.Y."/>
            <person name="Karlsson M."/>
            <person name="Kohler A."/>
            <person name="Kues U."/>
            <person name="Lee Y.H."/>
            <person name="Lin Y.C."/>
            <person name="Lind M."/>
            <person name="Lindquist E."/>
            <person name="Lombard V."/>
            <person name="Lucas S."/>
            <person name="Lunden K."/>
            <person name="Morin E."/>
            <person name="Murat C."/>
            <person name="Park J."/>
            <person name="Raffaello T."/>
            <person name="Rouze P."/>
            <person name="Salamov A."/>
            <person name="Schmutz J."/>
            <person name="Solheim H."/>
            <person name="Stahlberg J."/>
            <person name="Velez H."/>
            <person name="de Vries R.P."/>
            <person name="Wiebenga A."/>
            <person name="Woodward S."/>
            <person name="Yakovlev I."/>
            <person name="Garbelotto M."/>
            <person name="Martin F."/>
            <person name="Grigoriev I.V."/>
            <person name="Stenlid J."/>
        </authorList>
    </citation>
    <scope>NUCLEOTIDE SEQUENCE [LARGE SCALE GENOMIC DNA]</scope>
    <source>
        <strain evidence="2 3">TC 32-1</strain>
    </source>
</reference>
<proteinExistence type="predicted"/>
<evidence type="ECO:0000256" key="1">
    <source>
        <dbReference type="SAM" id="MobiDB-lite"/>
    </source>
</evidence>
<feature type="compositionally biased region" description="Basic and acidic residues" evidence="1">
    <location>
        <begin position="74"/>
        <end position="85"/>
    </location>
</feature>
<protein>
    <submittedName>
        <fullName evidence="2">Uncharacterized protein</fullName>
    </submittedName>
</protein>
<evidence type="ECO:0000313" key="2">
    <source>
        <dbReference type="EMBL" id="ETW78774.1"/>
    </source>
</evidence>
<organism evidence="2 3">
    <name type="scientific">Heterobasidion irregulare (strain TC 32-1)</name>
    <dbReference type="NCBI Taxonomy" id="747525"/>
    <lineage>
        <taxon>Eukaryota</taxon>
        <taxon>Fungi</taxon>
        <taxon>Dikarya</taxon>
        <taxon>Basidiomycota</taxon>
        <taxon>Agaricomycotina</taxon>
        <taxon>Agaricomycetes</taxon>
        <taxon>Russulales</taxon>
        <taxon>Bondarzewiaceae</taxon>
        <taxon>Heterobasidion</taxon>
        <taxon>Heterobasidion annosum species complex</taxon>
    </lineage>
</organism>
<accession>W4JZ97</accession>
<feature type="compositionally biased region" description="Polar residues" evidence="1">
    <location>
        <begin position="122"/>
        <end position="133"/>
    </location>
</feature>
<dbReference type="KEGG" id="hir:HETIRDRAFT_435411"/>
<feature type="region of interest" description="Disordered" evidence="1">
    <location>
        <begin position="29"/>
        <end position="165"/>
    </location>
</feature>
<feature type="compositionally biased region" description="Basic residues" evidence="1">
    <location>
        <begin position="147"/>
        <end position="165"/>
    </location>
</feature>
<dbReference type="EMBL" id="KI925461">
    <property type="protein sequence ID" value="ETW78774.1"/>
    <property type="molecule type" value="Genomic_DNA"/>
</dbReference>
<dbReference type="InParanoid" id="W4JZ97"/>
<evidence type="ECO:0000313" key="3">
    <source>
        <dbReference type="Proteomes" id="UP000030671"/>
    </source>
</evidence>
<dbReference type="HOGENOM" id="CLU_1610980_0_0_1"/>
<dbReference type="GeneID" id="20674825"/>
<dbReference type="Proteomes" id="UP000030671">
    <property type="component" value="Unassembled WGS sequence"/>
</dbReference>
<name>W4JZ97_HETIT</name>
<dbReference type="AlphaFoldDB" id="W4JZ97"/>
<feature type="compositionally biased region" description="Basic residues" evidence="1">
    <location>
        <begin position="96"/>
        <end position="118"/>
    </location>
</feature>
<keyword evidence="3" id="KW-1185">Reference proteome</keyword>
<dbReference type="RefSeq" id="XP_009549084.1">
    <property type="nucleotide sequence ID" value="XM_009550789.1"/>
</dbReference>
<sequence length="165" mass="18436">MSGGSAHRVAVLCCVRVGRHLARMCPDVGTVSGPRKLASHLDPGVASPKLRPKDDQQRQPRVLVRLGGCVQTAGERRQSADRHSFETGPKNLPRSVGHKASRACAQRARRSRHRRRIVRASTPPSVRASNVSELPSVRRLSLDRQRAPRRAAHQHQHRRQRCIDQ</sequence>
<gene>
    <name evidence="2" type="ORF">HETIRDRAFT_435411</name>
</gene>